<dbReference type="InterPro" id="IPR011057">
    <property type="entry name" value="Mss4-like_sf"/>
</dbReference>
<dbReference type="GO" id="GO:0046872">
    <property type="term" value="F:metal ion binding"/>
    <property type="evidence" value="ECO:0007669"/>
    <property type="project" value="UniProtKB-KW"/>
</dbReference>
<gene>
    <name evidence="6" type="ORF">FALBO_9578</name>
</gene>
<dbReference type="PANTHER" id="PTHR33337:SF33">
    <property type="entry name" value="CENP-V_GFA DOMAIN-CONTAINING PROTEIN"/>
    <property type="match status" value="1"/>
</dbReference>
<protein>
    <submittedName>
        <fullName evidence="6">Glutathione-dependent formaldehyde-activating</fullName>
    </submittedName>
</protein>
<comment type="caution">
    <text evidence="6">The sequence shown here is derived from an EMBL/GenBank/DDBJ whole genome shotgun (WGS) entry which is preliminary data.</text>
</comment>
<comment type="similarity">
    <text evidence="1">Belongs to the Gfa family.</text>
</comment>
<keyword evidence="7" id="KW-1185">Reference proteome</keyword>
<dbReference type="InterPro" id="IPR006913">
    <property type="entry name" value="CENP-V/GFA"/>
</dbReference>
<feature type="domain" description="CENP-V/GFA" evidence="5">
    <location>
        <begin position="14"/>
        <end position="67"/>
    </location>
</feature>
<keyword evidence="2" id="KW-0479">Metal-binding</keyword>
<dbReference type="OrthoDB" id="406544at2759"/>
<keyword evidence="3" id="KW-0862">Zinc</keyword>
<sequence length="220" mass="23586">MPTHYSEKKDLLPLTGGCPCGLIRYQVSLPPIIVHCCYCTACQRQTGSVLAVNAVIESTALTLLPSAAPTIAGSSSNPDAVPAGVSPIFARTTSAEPVASETGSAAGTVTVCLPSQSGLGQTVASCPACHTGLWTFYAGSGLLLTYFRAGTLDRPWEIQPDVHIYTSSRQSWITVDDGKPSFEGYYPSREALLRQDALRRYEELTPKLKEMRAEMKRALS</sequence>
<evidence type="ECO:0000313" key="7">
    <source>
        <dbReference type="Proteomes" id="UP000554235"/>
    </source>
</evidence>
<evidence type="ECO:0000259" key="5">
    <source>
        <dbReference type="Pfam" id="PF04828"/>
    </source>
</evidence>
<dbReference type="GO" id="GO:0016846">
    <property type="term" value="F:carbon-sulfur lyase activity"/>
    <property type="evidence" value="ECO:0007669"/>
    <property type="project" value="InterPro"/>
</dbReference>
<name>A0A8H4L8K7_9HYPO</name>
<reference evidence="6 7" key="1">
    <citation type="submission" date="2020-01" db="EMBL/GenBank/DDBJ databases">
        <title>Identification and distribution of gene clusters putatively required for synthesis of sphingolipid metabolism inhibitors in phylogenetically diverse species of the filamentous fungus Fusarium.</title>
        <authorList>
            <person name="Kim H.-S."/>
            <person name="Busman M."/>
            <person name="Brown D.W."/>
            <person name="Divon H."/>
            <person name="Uhlig S."/>
            <person name="Proctor R.H."/>
        </authorList>
    </citation>
    <scope>NUCLEOTIDE SEQUENCE [LARGE SCALE GENOMIC DNA]</scope>
    <source>
        <strain evidence="6 7">NRRL 20459</strain>
    </source>
</reference>
<dbReference type="Pfam" id="PF04828">
    <property type="entry name" value="GFA"/>
    <property type="match status" value="1"/>
</dbReference>
<dbReference type="EMBL" id="JAADYS010001334">
    <property type="protein sequence ID" value="KAF4463595.1"/>
    <property type="molecule type" value="Genomic_DNA"/>
</dbReference>
<evidence type="ECO:0000256" key="2">
    <source>
        <dbReference type="ARBA" id="ARBA00022723"/>
    </source>
</evidence>
<keyword evidence="4" id="KW-0456">Lyase</keyword>
<dbReference type="Gene3D" id="3.90.1590.10">
    <property type="entry name" value="glutathione-dependent formaldehyde- activating enzyme (gfa)"/>
    <property type="match status" value="1"/>
</dbReference>
<dbReference type="SUPFAM" id="SSF51316">
    <property type="entry name" value="Mss4-like"/>
    <property type="match status" value="2"/>
</dbReference>
<accession>A0A8H4L8K7</accession>
<dbReference type="AlphaFoldDB" id="A0A8H4L8K7"/>
<evidence type="ECO:0000313" key="6">
    <source>
        <dbReference type="EMBL" id="KAF4463595.1"/>
    </source>
</evidence>
<evidence type="ECO:0000256" key="4">
    <source>
        <dbReference type="ARBA" id="ARBA00023239"/>
    </source>
</evidence>
<proteinExistence type="inferred from homology"/>
<evidence type="ECO:0000256" key="3">
    <source>
        <dbReference type="ARBA" id="ARBA00022833"/>
    </source>
</evidence>
<dbReference type="Proteomes" id="UP000554235">
    <property type="component" value="Unassembled WGS sequence"/>
</dbReference>
<dbReference type="PANTHER" id="PTHR33337">
    <property type="entry name" value="GFA DOMAIN-CONTAINING PROTEIN"/>
    <property type="match status" value="1"/>
</dbReference>
<evidence type="ECO:0000256" key="1">
    <source>
        <dbReference type="ARBA" id="ARBA00005495"/>
    </source>
</evidence>
<organism evidence="6 7">
    <name type="scientific">Fusarium albosuccineum</name>
    <dbReference type="NCBI Taxonomy" id="1237068"/>
    <lineage>
        <taxon>Eukaryota</taxon>
        <taxon>Fungi</taxon>
        <taxon>Dikarya</taxon>
        <taxon>Ascomycota</taxon>
        <taxon>Pezizomycotina</taxon>
        <taxon>Sordariomycetes</taxon>
        <taxon>Hypocreomycetidae</taxon>
        <taxon>Hypocreales</taxon>
        <taxon>Nectriaceae</taxon>
        <taxon>Fusarium</taxon>
        <taxon>Fusarium decemcellulare species complex</taxon>
    </lineage>
</organism>